<name>A0A3E1KA59_9GAMM</name>
<dbReference type="PROSITE" id="PS51755">
    <property type="entry name" value="OMPR_PHOB"/>
    <property type="match status" value="1"/>
</dbReference>
<protein>
    <recommendedName>
        <fullName evidence="4">OmpR/PhoB-type domain-containing protein</fullName>
    </recommendedName>
</protein>
<dbReference type="Gene3D" id="1.10.10.10">
    <property type="entry name" value="Winged helix-like DNA-binding domain superfamily/Winged helix DNA-binding domain"/>
    <property type="match status" value="1"/>
</dbReference>
<keyword evidence="3" id="KW-1133">Transmembrane helix</keyword>
<feature type="domain" description="OmpR/PhoB-type" evidence="4">
    <location>
        <begin position="1"/>
        <end position="103"/>
    </location>
</feature>
<evidence type="ECO:0000259" key="4">
    <source>
        <dbReference type="PROSITE" id="PS51755"/>
    </source>
</evidence>
<dbReference type="Pfam" id="PF00486">
    <property type="entry name" value="Trans_reg_C"/>
    <property type="match status" value="1"/>
</dbReference>
<dbReference type="CDD" id="cd00383">
    <property type="entry name" value="trans_reg_C"/>
    <property type="match status" value="1"/>
</dbReference>
<dbReference type="RefSeq" id="WP_116650039.1">
    <property type="nucleotide sequence ID" value="NZ_QUZK01000022.1"/>
</dbReference>
<accession>A0A3E1KA59</accession>
<reference evidence="5 6" key="1">
    <citation type="submission" date="2018-08" db="EMBL/GenBank/DDBJ databases">
        <title>Wenzhouxiangella salilacus sp. nov., a novel bacterium isolated from a saline lake in Xinjiang Province, China.</title>
        <authorList>
            <person name="Han S."/>
        </authorList>
    </citation>
    <scope>NUCLEOTIDE SEQUENCE [LARGE SCALE GENOMIC DNA]</scope>
    <source>
        <strain evidence="5 6">XDB06</strain>
    </source>
</reference>
<evidence type="ECO:0000313" key="5">
    <source>
        <dbReference type="EMBL" id="RFF31191.1"/>
    </source>
</evidence>
<dbReference type="GO" id="GO:0006355">
    <property type="term" value="P:regulation of DNA-templated transcription"/>
    <property type="evidence" value="ECO:0007669"/>
    <property type="project" value="InterPro"/>
</dbReference>
<feature type="transmembrane region" description="Helical" evidence="3">
    <location>
        <begin position="119"/>
        <end position="140"/>
    </location>
</feature>
<keyword evidence="1 2" id="KW-0238">DNA-binding</keyword>
<feature type="DNA-binding region" description="OmpR/PhoB-type" evidence="2">
    <location>
        <begin position="1"/>
        <end position="103"/>
    </location>
</feature>
<evidence type="ECO:0000313" key="6">
    <source>
        <dbReference type="Proteomes" id="UP000260351"/>
    </source>
</evidence>
<gene>
    <name evidence="5" type="ORF">DZC52_05060</name>
</gene>
<keyword evidence="6" id="KW-1185">Reference proteome</keyword>
<keyword evidence="3" id="KW-0812">Transmembrane</keyword>
<evidence type="ECO:0000256" key="3">
    <source>
        <dbReference type="SAM" id="Phobius"/>
    </source>
</evidence>
<dbReference type="OrthoDB" id="5801519at2"/>
<keyword evidence="3" id="KW-0472">Membrane</keyword>
<evidence type="ECO:0000256" key="1">
    <source>
        <dbReference type="ARBA" id="ARBA00023125"/>
    </source>
</evidence>
<organism evidence="5 6">
    <name type="scientific">Wenzhouxiangella sediminis</name>
    <dbReference type="NCBI Taxonomy" id="1792836"/>
    <lineage>
        <taxon>Bacteria</taxon>
        <taxon>Pseudomonadati</taxon>
        <taxon>Pseudomonadota</taxon>
        <taxon>Gammaproteobacteria</taxon>
        <taxon>Chromatiales</taxon>
        <taxon>Wenzhouxiangellaceae</taxon>
        <taxon>Wenzhouxiangella</taxon>
    </lineage>
</organism>
<comment type="caution">
    <text evidence="5">The sequence shown here is derived from an EMBL/GenBank/DDBJ whole genome shotgun (WGS) entry which is preliminary data.</text>
</comment>
<dbReference type="GO" id="GO:0000160">
    <property type="term" value="P:phosphorelay signal transduction system"/>
    <property type="evidence" value="ECO:0007669"/>
    <property type="project" value="InterPro"/>
</dbReference>
<dbReference type="SMART" id="SM00862">
    <property type="entry name" value="Trans_reg_C"/>
    <property type="match status" value="1"/>
</dbReference>
<sequence>MHAYRFANLVFTLEDGRLRNEHAESETSLRPQVARLLENLLAHAGEVIPRERLYTAVWGEEAVVDFESGLAALMRELRQSVRAVEGPDDLVETVPRRGYRLDAEVRVDGGSRGGRRRAAMLLAVLVPVLLGAGYGLWLALDGTAPEPPGESSLAILPFENYERSAELPEHVGLLMADTLLAELLARPVEGLELLGRTSLRPYLGREDVVSALAGDLGVELLIEGAVTGRAEQGWQAEMRLLAVPPGRVVWSSTVTGEPGRPLDVRAVAGSMAEDLVEAWPSLRARLAREG</sequence>
<dbReference type="InterPro" id="IPR036388">
    <property type="entry name" value="WH-like_DNA-bd_sf"/>
</dbReference>
<evidence type="ECO:0000256" key="2">
    <source>
        <dbReference type="PROSITE-ProRule" id="PRU01091"/>
    </source>
</evidence>
<dbReference type="AlphaFoldDB" id="A0A3E1KA59"/>
<dbReference type="EMBL" id="QUZK01000022">
    <property type="protein sequence ID" value="RFF31191.1"/>
    <property type="molecule type" value="Genomic_DNA"/>
</dbReference>
<dbReference type="Proteomes" id="UP000260351">
    <property type="component" value="Unassembled WGS sequence"/>
</dbReference>
<proteinExistence type="predicted"/>
<dbReference type="InterPro" id="IPR016032">
    <property type="entry name" value="Sig_transdc_resp-reg_C-effctor"/>
</dbReference>
<dbReference type="GO" id="GO:0003677">
    <property type="term" value="F:DNA binding"/>
    <property type="evidence" value="ECO:0007669"/>
    <property type="project" value="UniProtKB-UniRule"/>
</dbReference>
<dbReference type="InterPro" id="IPR001867">
    <property type="entry name" value="OmpR/PhoB-type_DNA-bd"/>
</dbReference>
<dbReference type="SUPFAM" id="SSF46894">
    <property type="entry name" value="C-terminal effector domain of the bipartite response regulators"/>
    <property type="match status" value="1"/>
</dbReference>